<evidence type="ECO:0000256" key="4">
    <source>
        <dbReference type="ARBA" id="ARBA00022801"/>
    </source>
</evidence>
<dbReference type="Gene3D" id="3.20.20.300">
    <property type="entry name" value="Glycoside hydrolase, family 3, N-terminal domain"/>
    <property type="match status" value="1"/>
</dbReference>
<evidence type="ECO:0000313" key="9">
    <source>
        <dbReference type="EMBL" id="KJL36594.1"/>
    </source>
</evidence>
<dbReference type="STRING" id="400772.RR49_01607"/>
<dbReference type="Proteomes" id="UP000257479">
    <property type="component" value="Unassembled WGS sequence"/>
</dbReference>
<evidence type="ECO:0000256" key="5">
    <source>
        <dbReference type="ARBA" id="ARBA00023295"/>
    </source>
</evidence>
<comment type="caution">
    <text evidence="9">The sequence shown here is derived from an EMBL/GenBank/DDBJ whole genome shotgun (WGS) entry which is preliminary data.</text>
</comment>
<evidence type="ECO:0000259" key="7">
    <source>
        <dbReference type="Pfam" id="PF00933"/>
    </source>
</evidence>
<keyword evidence="5 9" id="KW-0326">Glycosidase</keyword>
<proteinExistence type="inferred from homology"/>
<keyword evidence="4 9" id="KW-0378">Hydrolase</keyword>
<dbReference type="RefSeq" id="WP_048809086.1">
    <property type="nucleotide sequence ID" value="NZ_JYIY01000073.1"/>
</dbReference>
<dbReference type="AlphaFoldDB" id="A0A0F0LV86"/>
<keyword evidence="10" id="KW-1185">Reference proteome</keyword>
<accession>A0A0F0LV86</accession>
<evidence type="ECO:0000256" key="2">
    <source>
        <dbReference type="ARBA" id="ARBA00005336"/>
    </source>
</evidence>
<dbReference type="GO" id="GO:0009254">
    <property type="term" value="P:peptidoglycan turnover"/>
    <property type="evidence" value="ECO:0007669"/>
    <property type="project" value="TreeGrafter"/>
</dbReference>
<dbReference type="PATRIC" id="fig|400772.4.peg.1627"/>
<dbReference type="PROSITE" id="PS00775">
    <property type="entry name" value="GLYCOSYL_HYDROL_F3"/>
    <property type="match status" value="1"/>
</dbReference>
<sequence>MTTVAIALIGVLALAGCGGLHEKGGESASPTPTRTAPAPTPTPTPTVDPIAGMTLAQKVGQLFMAGTAATAADPALVADVERGELGGIFLHGRSSAGVQATATVVAAFTSRLPAGSPRLWVATDQEGGDVQVLSGPGFDRIPTALTQAQQGAQLRASATDWGRELAAAGVNVNLAPVADIVTSPQTAPSNSPIGAMSRQYGYSESAVAAGAGAFAAGMRAAGVLPTFKHFPGLGHVGPNTDTSSGVTDTVVGPTSPDVDVYRGLTAAGPSLVMVSTAIYQRIDPSAPAAFSPAVLSLLRTQVGFDGVVITDDLSAAAQVQAWSPGDRAVLAIAAGVDIVLVSSNPSVLPAMVQAVTAKAQADPGFAQVVDAAARRVVEAKAATR</sequence>
<feature type="domain" description="Glycoside hydrolase family 3 N-terminal" evidence="7">
    <location>
        <begin position="54"/>
        <end position="377"/>
    </location>
</feature>
<dbReference type="PANTHER" id="PTHR30480:SF13">
    <property type="entry name" value="BETA-HEXOSAMINIDASE"/>
    <property type="match status" value="1"/>
</dbReference>
<evidence type="ECO:0000313" key="11">
    <source>
        <dbReference type="Proteomes" id="UP000257479"/>
    </source>
</evidence>
<dbReference type="SUPFAM" id="SSF51445">
    <property type="entry name" value="(Trans)glycosidases"/>
    <property type="match status" value="1"/>
</dbReference>
<gene>
    <name evidence="9" type="primary">nagZ</name>
    <name evidence="8" type="ORF">DCP95_01265</name>
    <name evidence="9" type="ORF">RR49_01607</name>
</gene>
<reference evidence="9 10" key="1">
    <citation type="submission" date="2015-02" db="EMBL/GenBank/DDBJ databases">
        <title>Draft genome sequences of ten Microbacterium spp. with emphasis on heavy metal contaminated environments.</title>
        <authorList>
            <person name="Corretto E."/>
        </authorList>
    </citation>
    <scope>NUCLEOTIDE SEQUENCE [LARGE SCALE GENOMIC DNA]</scope>
    <source>
        <strain evidence="9 10">DSM 18659</strain>
    </source>
</reference>
<organism evidence="9 10">
    <name type="scientific">Microbacterium ginsengisoli</name>
    <dbReference type="NCBI Taxonomy" id="400772"/>
    <lineage>
        <taxon>Bacteria</taxon>
        <taxon>Bacillati</taxon>
        <taxon>Actinomycetota</taxon>
        <taxon>Actinomycetes</taxon>
        <taxon>Micrococcales</taxon>
        <taxon>Microbacteriaceae</taxon>
        <taxon>Microbacterium</taxon>
    </lineage>
</organism>
<dbReference type="GO" id="GO:0004563">
    <property type="term" value="F:beta-N-acetylhexosaminidase activity"/>
    <property type="evidence" value="ECO:0007669"/>
    <property type="project" value="UniProtKB-EC"/>
</dbReference>
<name>A0A0F0LV86_9MICO</name>
<dbReference type="EC" id="3.2.1.52" evidence="3"/>
<dbReference type="InterPro" id="IPR001764">
    <property type="entry name" value="Glyco_hydro_3_N"/>
</dbReference>
<dbReference type="OrthoDB" id="9805821at2"/>
<evidence type="ECO:0000313" key="10">
    <source>
        <dbReference type="Proteomes" id="UP000033451"/>
    </source>
</evidence>
<evidence type="ECO:0000256" key="3">
    <source>
        <dbReference type="ARBA" id="ARBA00012663"/>
    </source>
</evidence>
<feature type="region of interest" description="Disordered" evidence="6">
    <location>
        <begin position="22"/>
        <end position="45"/>
    </location>
</feature>
<dbReference type="InterPro" id="IPR017853">
    <property type="entry name" value="GH"/>
</dbReference>
<comment type="catalytic activity">
    <reaction evidence="1">
        <text>Hydrolysis of terminal non-reducing N-acetyl-D-hexosamine residues in N-acetyl-beta-D-hexosaminides.</text>
        <dbReference type="EC" id="3.2.1.52"/>
    </reaction>
</comment>
<evidence type="ECO:0000313" key="8">
    <source>
        <dbReference type="EMBL" id="HAN23186.1"/>
    </source>
</evidence>
<evidence type="ECO:0000256" key="1">
    <source>
        <dbReference type="ARBA" id="ARBA00001231"/>
    </source>
</evidence>
<dbReference type="EMBL" id="JYIY01000073">
    <property type="protein sequence ID" value="KJL36594.1"/>
    <property type="molecule type" value="Genomic_DNA"/>
</dbReference>
<dbReference type="Proteomes" id="UP000033451">
    <property type="component" value="Unassembled WGS sequence"/>
</dbReference>
<dbReference type="PANTHER" id="PTHR30480">
    <property type="entry name" value="BETA-HEXOSAMINIDASE-RELATED"/>
    <property type="match status" value="1"/>
</dbReference>
<dbReference type="EMBL" id="DMNG01000017">
    <property type="protein sequence ID" value="HAN23186.1"/>
    <property type="molecule type" value="Genomic_DNA"/>
</dbReference>
<dbReference type="InterPro" id="IPR036962">
    <property type="entry name" value="Glyco_hydro_3_N_sf"/>
</dbReference>
<dbReference type="InterPro" id="IPR050226">
    <property type="entry name" value="NagZ_Beta-hexosaminidase"/>
</dbReference>
<dbReference type="GO" id="GO:0005975">
    <property type="term" value="P:carbohydrate metabolic process"/>
    <property type="evidence" value="ECO:0007669"/>
    <property type="project" value="InterPro"/>
</dbReference>
<reference evidence="8 11" key="2">
    <citation type="journal article" date="2018" name="Nat. Biotechnol.">
        <title>A standardized bacterial taxonomy based on genome phylogeny substantially revises the tree of life.</title>
        <authorList>
            <person name="Parks D.H."/>
            <person name="Chuvochina M."/>
            <person name="Waite D.W."/>
            <person name="Rinke C."/>
            <person name="Skarshewski A."/>
            <person name="Chaumeil P.A."/>
            <person name="Hugenholtz P."/>
        </authorList>
    </citation>
    <scope>NUCLEOTIDE SEQUENCE [LARGE SCALE GENOMIC DNA]</scope>
    <source>
        <strain evidence="8">UBA9152</strain>
    </source>
</reference>
<protein>
    <recommendedName>
        <fullName evidence="3">beta-N-acetylhexosaminidase</fullName>
        <ecNumber evidence="3">3.2.1.52</ecNumber>
    </recommendedName>
</protein>
<evidence type="ECO:0000256" key="6">
    <source>
        <dbReference type="SAM" id="MobiDB-lite"/>
    </source>
</evidence>
<dbReference type="Pfam" id="PF00933">
    <property type="entry name" value="Glyco_hydro_3"/>
    <property type="match status" value="1"/>
</dbReference>
<comment type="similarity">
    <text evidence="2">Belongs to the glycosyl hydrolase 3 family.</text>
</comment>
<dbReference type="InterPro" id="IPR019800">
    <property type="entry name" value="Glyco_hydro_3_AS"/>
</dbReference>